<organism evidence="1 2">
    <name type="scientific">Beauveria bassiana</name>
    <name type="common">White muscardine disease fungus</name>
    <name type="synonym">Tritirachium shiotae</name>
    <dbReference type="NCBI Taxonomy" id="176275"/>
    <lineage>
        <taxon>Eukaryota</taxon>
        <taxon>Fungi</taxon>
        <taxon>Dikarya</taxon>
        <taxon>Ascomycota</taxon>
        <taxon>Pezizomycotina</taxon>
        <taxon>Sordariomycetes</taxon>
        <taxon>Hypocreomycetidae</taxon>
        <taxon>Hypocreales</taxon>
        <taxon>Cordycipitaceae</taxon>
        <taxon>Beauveria</taxon>
    </lineage>
</organism>
<reference evidence="1 2" key="1">
    <citation type="journal article" date="2016" name="Appl. Microbiol. Biotechnol.">
        <title>Characterization of T-DNA insertion mutants with decreased virulence in the entomopathogenic fungus Beauveria bassiana JEF-007.</title>
        <authorList>
            <person name="Kim S."/>
            <person name="Lee S.J."/>
            <person name="Nai Y.S."/>
            <person name="Yu J.S."/>
            <person name="Lee M.R."/>
            <person name="Yang Y.T."/>
            <person name="Kim J.S."/>
        </authorList>
    </citation>
    <scope>NUCLEOTIDE SEQUENCE [LARGE SCALE GENOMIC DNA]</scope>
    <source>
        <strain evidence="1 2">JEF-007</strain>
    </source>
</reference>
<name>A0A2N6NPI6_BEABA</name>
<evidence type="ECO:0000313" key="2">
    <source>
        <dbReference type="Proteomes" id="UP000235728"/>
    </source>
</evidence>
<gene>
    <name evidence="1" type="ORF">BM221_005760</name>
</gene>
<dbReference type="Proteomes" id="UP000235728">
    <property type="component" value="Unassembled WGS sequence"/>
</dbReference>
<sequence length="94" mass="10874">MSSLEAVKNSNVWGLHTRLDCGDNTYDTLRRCMFSYKDCHSFIRRYVDVNGISGSLFWDQNSKRDVEGVDTMAAVFLETDGRGNYWWPDDSNHV</sequence>
<protein>
    <submittedName>
        <fullName evidence="1">Uncharacterized protein</fullName>
    </submittedName>
</protein>
<accession>A0A2N6NPI6</accession>
<dbReference type="EMBL" id="MRVG01000005">
    <property type="protein sequence ID" value="PMB69174.1"/>
    <property type="molecule type" value="Genomic_DNA"/>
</dbReference>
<dbReference type="AlphaFoldDB" id="A0A2N6NPI6"/>
<evidence type="ECO:0000313" key="1">
    <source>
        <dbReference type="EMBL" id="PMB69174.1"/>
    </source>
</evidence>
<comment type="caution">
    <text evidence="1">The sequence shown here is derived from an EMBL/GenBank/DDBJ whole genome shotgun (WGS) entry which is preliminary data.</text>
</comment>
<proteinExistence type="predicted"/>